<proteinExistence type="predicted"/>
<accession>A0A0R3PDL6</accession>
<evidence type="ECO:0000256" key="1">
    <source>
        <dbReference type="SAM" id="MobiDB-lite"/>
    </source>
</evidence>
<reference evidence="4" key="1">
    <citation type="submission" date="2017-02" db="UniProtKB">
        <authorList>
            <consortium name="WormBaseParasite"/>
        </authorList>
    </citation>
    <scope>IDENTIFICATION</scope>
</reference>
<feature type="region of interest" description="Disordered" evidence="1">
    <location>
        <begin position="1"/>
        <end position="36"/>
    </location>
</feature>
<protein>
    <submittedName>
        <fullName evidence="4">MSP domain-containing protein</fullName>
    </submittedName>
</protein>
<dbReference type="Proteomes" id="UP000267027">
    <property type="component" value="Unassembled WGS sequence"/>
</dbReference>
<dbReference type="OrthoDB" id="5915816at2759"/>
<name>A0A0R3PDL6_ANGCS</name>
<evidence type="ECO:0000313" key="4">
    <source>
        <dbReference type="WBParaSite" id="ACOC_0000204601-mRNA-1"/>
    </source>
</evidence>
<organism evidence="4">
    <name type="scientific">Angiostrongylus costaricensis</name>
    <name type="common">Nematode worm</name>
    <dbReference type="NCBI Taxonomy" id="334426"/>
    <lineage>
        <taxon>Eukaryota</taxon>
        <taxon>Metazoa</taxon>
        <taxon>Ecdysozoa</taxon>
        <taxon>Nematoda</taxon>
        <taxon>Chromadorea</taxon>
        <taxon>Rhabditida</taxon>
        <taxon>Rhabditina</taxon>
        <taxon>Rhabditomorpha</taxon>
        <taxon>Strongyloidea</taxon>
        <taxon>Metastrongylidae</taxon>
        <taxon>Angiostrongylus</taxon>
    </lineage>
</organism>
<dbReference type="WBParaSite" id="ACOC_0000204601-mRNA-1">
    <property type="protein sequence ID" value="ACOC_0000204601-mRNA-1"/>
    <property type="gene ID" value="ACOC_0000204601"/>
</dbReference>
<evidence type="ECO:0000313" key="2">
    <source>
        <dbReference type="EMBL" id="VDM53632.1"/>
    </source>
</evidence>
<evidence type="ECO:0000313" key="3">
    <source>
        <dbReference type="Proteomes" id="UP000267027"/>
    </source>
</evidence>
<gene>
    <name evidence="2" type="ORF">ACOC_LOCUS2047</name>
</gene>
<dbReference type="EMBL" id="UYYA01000359">
    <property type="protein sequence ID" value="VDM53632.1"/>
    <property type="molecule type" value="Genomic_DNA"/>
</dbReference>
<keyword evidence="3" id="KW-1185">Reference proteome</keyword>
<reference evidence="2 3" key="2">
    <citation type="submission" date="2018-11" db="EMBL/GenBank/DDBJ databases">
        <authorList>
            <consortium name="Pathogen Informatics"/>
        </authorList>
    </citation>
    <scope>NUCLEOTIDE SEQUENCE [LARGE SCALE GENOMIC DNA]</scope>
    <source>
        <strain evidence="2 3">Costa Rica</strain>
    </source>
</reference>
<sequence>MSKEKQNGTVSPVIPSARSSNQASKDEAYLLNRPNEPEHEMTMTALKVTLQCLAEKKPLQSGVRVTNPTKDKQSYQVCVR</sequence>
<dbReference type="AlphaFoldDB" id="A0A0R3PDL6"/>